<organism evidence="1 2">
    <name type="scientific">Gonium pectorale</name>
    <name type="common">Green alga</name>
    <dbReference type="NCBI Taxonomy" id="33097"/>
    <lineage>
        <taxon>Eukaryota</taxon>
        <taxon>Viridiplantae</taxon>
        <taxon>Chlorophyta</taxon>
        <taxon>core chlorophytes</taxon>
        <taxon>Chlorophyceae</taxon>
        <taxon>CS clade</taxon>
        <taxon>Chlamydomonadales</taxon>
        <taxon>Volvocaceae</taxon>
        <taxon>Gonium</taxon>
    </lineage>
</organism>
<evidence type="ECO:0000313" key="1">
    <source>
        <dbReference type="EMBL" id="KXZ55807.1"/>
    </source>
</evidence>
<name>A0A150H0W8_GONPE</name>
<gene>
    <name evidence="1" type="ORF">GPECTOR_2g1357</name>
</gene>
<keyword evidence="2" id="KW-1185">Reference proteome</keyword>
<evidence type="ECO:0000313" key="2">
    <source>
        <dbReference type="Proteomes" id="UP000075714"/>
    </source>
</evidence>
<dbReference type="Proteomes" id="UP000075714">
    <property type="component" value="Unassembled WGS sequence"/>
</dbReference>
<comment type="caution">
    <text evidence="1">The sequence shown here is derived from an EMBL/GenBank/DDBJ whole genome shotgun (WGS) entry which is preliminary data.</text>
</comment>
<proteinExistence type="predicted"/>
<dbReference type="OrthoDB" id="417952at2759"/>
<reference evidence="2" key="1">
    <citation type="journal article" date="2016" name="Nat. Commun.">
        <title>The Gonium pectorale genome demonstrates co-option of cell cycle regulation during the evolution of multicellularity.</title>
        <authorList>
            <person name="Hanschen E.R."/>
            <person name="Marriage T.N."/>
            <person name="Ferris P.J."/>
            <person name="Hamaji T."/>
            <person name="Toyoda A."/>
            <person name="Fujiyama A."/>
            <person name="Neme R."/>
            <person name="Noguchi H."/>
            <person name="Minakuchi Y."/>
            <person name="Suzuki M."/>
            <person name="Kawai-Toyooka H."/>
            <person name="Smith D.R."/>
            <person name="Sparks H."/>
            <person name="Anderson J."/>
            <person name="Bakaric R."/>
            <person name="Luria V."/>
            <person name="Karger A."/>
            <person name="Kirschner M.W."/>
            <person name="Durand P.M."/>
            <person name="Michod R.E."/>
            <person name="Nozaki H."/>
            <person name="Olson B.J."/>
        </authorList>
    </citation>
    <scope>NUCLEOTIDE SEQUENCE [LARGE SCALE GENOMIC DNA]</scope>
    <source>
        <strain evidence="2">NIES-2863</strain>
    </source>
</reference>
<protein>
    <submittedName>
        <fullName evidence="1">Uncharacterized protein</fullName>
    </submittedName>
</protein>
<dbReference type="EMBL" id="LSYV01000003">
    <property type="protein sequence ID" value="KXZ55807.1"/>
    <property type="molecule type" value="Genomic_DNA"/>
</dbReference>
<sequence>MRTVRPVLVRGFESMVMLRLLLRDPECPNTLGAILHRWPEELDRALSEWGESAEELNKVFEAVRNDWMNNRTESWMALQVPYEGVSEPLRASPFPVYIVSSKAGHRVSALSQAVLGLDLPPDSPRLFSSLLPPEEKKAEALGHISEQPTCASPSARLHFVDDRLDTLLAVRRVPELAARWSLYLADWGYNTEEERDAARREPGIRLLSLAEFRRMLTLGADGLQPLEVPAGAEVSVAR</sequence>
<accession>A0A150H0W8</accession>
<dbReference type="STRING" id="33097.A0A150H0W8"/>
<dbReference type="AlphaFoldDB" id="A0A150H0W8"/>